<feature type="non-terminal residue" evidence="1">
    <location>
        <position position="80"/>
    </location>
</feature>
<name>A0A9N8P8L9_9PEZI</name>
<proteinExistence type="predicted"/>
<gene>
    <name evidence="1" type="ORF">AWRI4233_LOCUS407</name>
</gene>
<accession>A0A9N8P8L9</accession>
<protein>
    <submittedName>
        <fullName evidence="1">Uncharacterized protein</fullName>
    </submittedName>
</protein>
<dbReference type="OrthoDB" id="10484314at2759"/>
<keyword evidence="2" id="KW-1185">Reference proteome</keyword>
<sequence length="80" mass="8452">MVNSLPFVLSAFKMIARPAALVAEFEGGHSDASKHILCVNLPPRALVCAAQWSWYIGAAGTGEGQLCLAAPPKRTRKSDG</sequence>
<dbReference type="Proteomes" id="UP000714618">
    <property type="component" value="Unassembled WGS sequence"/>
</dbReference>
<reference evidence="1" key="1">
    <citation type="submission" date="2020-06" db="EMBL/GenBank/DDBJ databases">
        <authorList>
            <person name="Onetto C."/>
        </authorList>
    </citation>
    <scope>NUCLEOTIDE SEQUENCE</scope>
</reference>
<organism evidence="1 2">
    <name type="scientific">Aureobasidium mustum</name>
    <dbReference type="NCBI Taxonomy" id="2773714"/>
    <lineage>
        <taxon>Eukaryota</taxon>
        <taxon>Fungi</taxon>
        <taxon>Dikarya</taxon>
        <taxon>Ascomycota</taxon>
        <taxon>Pezizomycotina</taxon>
        <taxon>Dothideomycetes</taxon>
        <taxon>Dothideomycetidae</taxon>
        <taxon>Dothideales</taxon>
        <taxon>Saccotheciaceae</taxon>
        <taxon>Aureobasidium</taxon>
    </lineage>
</organism>
<dbReference type="EMBL" id="CAIJEO010000002">
    <property type="protein sequence ID" value="CAD0085805.1"/>
    <property type="molecule type" value="Genomic_DNA"/>
</dbReference>
<dbReference type="AlphaFoldDB" id="A0A9N8P8L9"/>
<evidence type="ECO:0000313" key="2">
    <source>
        <dbReference type="Proteomes" id="UP000714618"/>
    </source>
</evidence>
<comment type="caution">
    <text evidence="1">The sequence shown here is derived from an EMBL/GenBank/DDBJ whole genome shotgun (WGS) entry which is preliminary data.</text>
</comment>
<evidence type="ECO:0000313" key="1">
    <source>
        <dbReference type="EMBL" id="CAD0085805.1"/>
    </source>
</evidence>